<feature type="compositionally biased region" description="Low complexity" evidence="2">
    <location>
        <begin position="608"/>
        <end position="623"/>
    </location>
</feature>
<dbReference type="Proteomes" id="UP000053890">
    <property type="component" value="Unassembled WGS sequence"/>
</dbReference>
<feature type="compositionally biased region" description="Polar residues" evidence="2">
    <location>
        <begin position="522"/>
        <end position="538"/>
    </location>
</feature>
<dbReference type="OMA" id="EDECEGM"/>
<feature type="compositionally biased region" description="Low complexity" evidence="2">
    <location>
        <begin position="151"/>
        <end position="161"/>
    </location>
</feature>
<accession>A0A194SBU5</accession>
<proteinExistence type="predicted"/>
<feature type="region of interest" description="Disordered" evidence="2">
    <location>
        <begin position="375"/>
        <end position="400"/>
    </location>
</feature>
<feature type="compositionally biased region" description="Gly residues" evidence="2">
    <location>
        <begin position="73"/>
        <end position="87"/>
    </location>
</feature>
<feature type="region of interest" description="Disordered" evidence="2">
    <location>
        <begin position="295"/>
        <end position="318"/>
    </location>
</feature>
<feature type="compositionally biased region" description="Low complexity" evidence="2">
    <location>
        <begin position="631"/>
        <end position="644"/>
    </location>
</feature>
<sequence length="740" mass="76889">MPPPPSASSPASPPTPPRSRSTSSLHTILLSPPRPSQAAPHSSSFAFSSLAGVWSSLKAAATVEIAGFVRGLSGTGGGAARAGGDVGSRGDEARVGEKRERAGEGSGSGRSRDGERRGKRRRVVESRGDDLLFDGVPPLMPPISQSSAFPSSHSYDSLSSSPRQNRNLSTSPSSPRHPLRPYVDSSYADELVHAATTDEGLSSSFAPRASLEASRRSGDGSGLRSLSGKRRIAPAGLQAPAAPGSSAASSTSALAAHRLHRRERSYAQAGLQHDFHPGPTLPQLATLSASASLPNLAASGASSPQTQRKGKDKMREGGRAGATLLAEAGDQFERVWRTEKEKERSNRRIEELEEEVQRLKGQLSAQKAPAFARMPRVSAPLPPPPPPAPPPPPVGKPHPLLANARASLRATPERAKRLHSTLGGIGAGPSIDMSACLSELGAKRDKLRKVGLPSSRTQDDLRRAASGGTSTSGELGDVLSRAFQRKFANTAGAPSPTTPRVASGSALRVATAPEWSPLVLSASRSSAGDSTLSASQSVPGDLSALALPRSRSLRRPERDFGTSSIHASSSGPALHGPAAVRAADRPSGSDLALDHDDPAASRPRPHVPTSTGMSPSLSSASLPSAPPEPAAPAAASTRAGGPASMSTSGSPRDKLPGLEFGRSRPVTPARRRAREQRERASAEKAQVLVDAEDDEMLEEDGDGVVRVDFGSGSEDECEGMEELVGCGERRADPTRVFGRA</sequence>
<feature type="coiled-coil region" evidence="1">
    <location>
        <begin position="335"/>
        <end position="369"/>
    </location>
</feature>
<dbReference type="AlphaFoldDB" id="A0A194SBU5"/>
<feature type="compositionally biased region" description="Polar residues" evidence="2">
    <location>
        <begin position="561"/>
        <end position="571"/>
    </location>
</feature>
<feature type="compositionally biased region" description="Polar residues" evidence="2">
    <location>
        <begin position="162"/>
        <end position="174"/>
    </location>
</feature>
<feature type="region of interest" description="Disordered" evidence="2">
    <location>
        <begin position="443"/>
        <end position="477"/>
    </location>
</feature>
<dbReference type="EMBL" id="KQ474073">
    <property type="protein sequence ID" value="KPV77920.1"/>
    <property type="molecule type" value="Genomic_DNA"/>
</dbReference>
<feature type="region of interest" description="Disordered" evidence="2">
    <location>
        <begin position="1"/>
        <end position="42"/>
    </location>
</feature>
<evidence type="ECO:0000313" key="3">
    <source>
        <dbReference type="EMBL" id="KPV77920.1"/>
    </source>
</evidence>
<feature type="compositionally biased region" description="Basic and acidic residues" evidence="2">
    <location>
        <begin position="88"/>
        <end position="103"/>
    </location>
</feature>
<feature type="compositionally biased region" description="Pro residues" evidence="2">
    <location>
        <begin position="1"/>
        <end position="17"/>
    </location>
</feature>
<organism evidence="3 4">
    <name type="scientific">Rhodotorula graminis (strain WP1)</name>
    <dbReference type="NCBI Taxonomy" id="578459"/>
    <lineage>
        <taxon>Eukaryota</taxon>
        <taxon>Fungi</taxon>
        <taxon>Dikarya</taxon>
        <taxon>Basidiomycota</taxon>
        <taxon>Pucciniomycotina</taxon>
        <taxon>Microbotryomycetes</taxon>
        <taxon>Sporidiobolales</taxon>
        <taxon>Sporidiobolaceae</taxon>
        <taxon>Rhodotorula</taxon>
    </lineage>
</organism>
<dbReference type="GeneID" id="28975771"/>
<dbReference type="OrthoDB" id="2529291at2759"/>
<feature type="compositionally biased region" description="Pro residues" evidence="2">
    <location>
        <begin position="380"/>
        <end position="396"/>
    </location>
</feature>
<feature type="region of interest" description="Disordered" evidence="2">
    <location>
        <begin position="521"/>
        <end position="684"/>
    </location>
</feature>
<keyword evidence="4" id="KW-1185">Reference proteome</keyword>
<feature type="compositionally biased region" description="Low complexity" evidence="2">
    <location>
        <begin position="233"/>
        <end position="256"/>
    </location>
</feature>
<evidence type="ECO:0000313" key="4">
    <source>
        <dbReference type="Proteomes" id="UP000053890"/>
    </source>
</evidence>
<dbReference type="RefSeq" id="XP_018273969.1">
    <property type="nucleotide sequence ID" value="XM_018415323.1"/>
</dbReference>
<feature type="region of interest" description="Disordered" evidence="2">
    <location>
        <begin position="488"/>
        <end position="507"/>
    </location>
</feature>
<feature type="compositionally biased region" description="Low complexity" evidence="2">
    <location>
        <begin position="295"/>
        <end position="304"/>
    </location>
</feature>
<reference evidence="3 4" key="1">
    <citation type="journal article" date="2015" name="Front. Microbiol.">
        <title>Genome sequence of the plant growth promoting endophytic yeast Rhodotorula graminis WP1.</title>
        <authorList>
            <person name="Firrincieli A."/>
            <person name="Otillar R."/>
            <person name="Salamov A."/>
            <person name="Schmutz J."/>
            <person name="Khan Z."/>
            <person name="Redman R.S."/>
            <person name="Fleck N.D."/>
            <person name="Lindquist E."/>
            <person name="Grigoriev I.V."/>
            <person name="Doty S.L."/>
        </authorList>
    </citation>
    <scope>NUCLEOTIDE SEQUENCE [LARGE SCALE GENOMIC DNA]</scope>
    <source>
        <strain evidence="3 4">WP1</strain>
    </source>
</reference>
<gene>
    <name evidence="3" type="ORF">RHOBADRAFT_50448</name>
</gene>
<name>A0A194SBU5_RHOGW</name>
<feature type="region of interest" description="Disordered" evidence="2">
    <location>
        <begin position="69"/>
        <end position="283"/>
    </location>
</feature>
<keyword evidence="1" id="KW-0175">Coiled coil</keyword>
<evidence type="ECO:0000256" key="2">
    <source>
        <dbReference type="SAM" id="MobiDB-lite"/>
    </source>
</evidence>
<evidence type="ECO:0000256" key="1">
    <source>
        <dbReference type="SAM" id="Coils"/>
    </source>
</evidence>
<protein>
    <submittedName>
        <fullName evidence="3">Uncharacterized protein</fullName>
    </submittedName>
</protein>